<gene>
    <name evidence="10" type="ORF">A7C99_6811</name>
</gene>
<dbReference type="GO" id="GO:0019158">
    <property type="term" value="F:mannokinase activity"/>
    <property type="evidence" value="ECO:0007669"/>
    <property type="project" value="TreeGrafter"/>
</dbReference>
<proteinExistence type="inferred from homology"/>
<feature type="region of interest" description="Disordered" evidence="7">
    <location>
        <begin position="1"/>
        <end position="22"/>
    </location>
</feature>
<dbReference type="Pfam" id="PF00349">
    <property type="entry name" value="Hexokinase_1"/>
    <property type="match status" value="1"/>
</dbReference>
<keyword evidence="3 6" id="KW-0547">Nucleotide-binding</keyword>
<dbReference type="SUPFAM" id="SSF53067">
    <property type="entry name" value="Actin-like ATPase domain"/>
    <property type="match status" value="2"/>
</dbReference>
<evidence type="ECO:0000313" key="11">
    <source>
        <dbReference type="Proteomes" id="UP000243015"/>
    </source>
</evidence>
<dbReference type="Proteomes" id="UP000243015">
    <property type="component" value="Unassembled WGS sequence"/>
</dbReference>
<dbReference type="InterPro" id="IPR001312">
    <property type="entry name" value="Hexokinase"/>
</dbReference>
<keyword evidence="6" id="KW-0324">Glycolysis</keyword>
<accession>A0A178EQB2</accession>
<dbReference type="Pfam" id="PF03727">
    <property type="entry name" value="Hexokinase_2"/>
    <property type="match status" value="1"/>
</dbReference>
<evidence type="ECO:0000256" key="2">
    <source>
        <dbReference type="ARBA" id="ARBA00022679"/>
    </source>
</evidence>
<name>A0A178EQB2_TRIRU</name>
<reference evidence="10 11" key="1">
    <citation type="submission" date="2016-05" db="EMBL/GenBank/DDBJ databases">
        <title>Genome sequencing of Trichophyton rubrum CMCC(F)T1i isolated from hair.</title>
        <authorList>
            <person name="Zhan P."/>
            <person name="Tao Y."/>
            <person name="Liu W."/>
        </authorList>
    </citation>
    <scope>NUCLEOTIDE SEQUENCE [LARGE SCALE GENOMIC DNA]</scope>
    <source>
        <strain evidence="11">CMCC(F)T1i</strain>
    </source>
</reference>
<dbReference type="GO" id="GO:0001678">
    <property type="term" value="P:intracellular glucose homeostasis"/>
    <property type="evidence" value="ECO:0007669"/>
    <property type="project" value="InterPro"/>
</dbReference>
<evidence type="ECO:0000256" key="1">
    <source>
        <dbReference type="ARBA" id="ARBA00009225"/>
    </source>
</evidence>
<keyword evidence="2 6" id="KW-0808">Transferase</keyword>
<comment type="caution">
    <text evidence="10">The sequence shown here is derived from an EMBL/GenBank/DDBJ whole genome shotgun (WGS) entry which is preliminary data.</text>
</comment>
<dbReference type="VEuPathDB" id="FungiDB:TERG_03412"/>
<comment type="similarity">
    <text evidence="1 6">Belongs to the hexokinase family.</text>
</comment>
<evidence type="ECO:0000256" key="4">
    <source>
        <dbReference type="ARBA" id="ARBA00022777"/>
    </source>
</evidence>
<dbReference type="EC" id="2.7.1.-" evidence="6"/>
<evidence type="ECO:0000256" key="3">
    <source>
        <dbReference type="ARBA" id="ARBA00022741"/>
    </source>
</evidence>
<feature type="domain" description="Hexokinase C-terminal" evidence="9">
    <location>
        <begin position="291"/>
        <end position="575"/>
    </location>
</feature>
<keyword evidence="4 6" id="KW-0418">Kinase</keyword>
<dbReference type="PRINTS" id="PR00475">
    <property type="entry name" value="HEXOKINASE"/>
</dbReference>
<dbReference type="UniPathway" id="UPA00109">
    <property type="reaction ID" value="UER00180"/>
</dbReference>
<sequence length="601" mass="65016">MAGTYLEMDRMTTSSVPSSSYDGEAPSMIPIMEIVASAADIEGDSDGGEDASIIDFLKPLILDDRTVYDLAYRFSKTFKDVAANSLEQFFPTAVTRLPTGQETGHYLAAYVGLSYLRVAFIDLLGSSVPAARVHSNDVVASPRVRRTLEKAWPIEERLKKDNAKGLFAWIGDRVAEVVADSLEPQGSSSPPSVDMGISFCFPIKQGNLNEAILMPTGKGFAINSDLNLREALLDGYERHIRRANHESAADAKRLRRTLPTLRVVAITNDTVGTLASLAYSVPSLPNSKAVMGLIVGSGCNATILMSMDALNEKKTLPVRANQPDASEVLVSTEWTLRDSSRPLLELRIASDWDNTLTMRSSRPGFQPLEYMVGGRYIGELVRIIAHDYFKTVCGIPDEALPVAIIEPYRLTTDLLSLTIASVSLTKKDLASELQTKLPPHQSTAEWTWTEESAGILRTIAATVQNRSAAIAAAATTGLLACTGHIHLRSLEELASAAPTPTKEATSFLQPSDLRSPEELVVGFSGGVIQHYPMYKQHVQRYIDQVLLRGGPQDGGKSIFLREASDGGVIGVGVLAGTTKGRIETITGAGMKSVEHKNDPQS</sequence>
<dbReference type="EMBL" id="LHPM01000019">
    <property type="protein sequence ID" value="OAL62234.1"/>
    <property type="molecule type" value="Genomic_DNA"/>
</dbReference>
<dbReference type="GO" id="GO:0006013">
    <property type="term" value="P:mannose metabolic process"/>
    <property type="evidence" value="ECO:0007669"/>
    <property type="project" value="TreeGrafter"/>
</dbReference>
<dbReference type="PANTHER" id="PTHR19443:SF29">
    <property type="entry name" value="PHOSPHOTRANSFERASE"/>
    <property type="match status" value="1"/>
</dbReference>
<dbReference type="GO" id="GO:0004340">
    <property type="term" value="F:glucokinase activity"/>
    <property type="evidence" value="ECO:0007669"/>
    <property type="project" value="TreeGrafter"/>
</dbReference>
<evidence type="ECO:0000313" key="10">
    <source>
        <dbReference type="EMBL" id="OAL62234.1"/>
    </source>
</evidence>
<dbReference type="InterPro" id="IPR022672">
    <property type="entry name" value="Hexokinase_N"/>
</dbReference>
<evidence type="ECO:0000256" key="6">
    <source>
        <dbReference type="RuleBase" id="RU362007"/>
    </source>
</evidence>
<evidence type="ECO:0000256" key="7">
    <source>
        <dbReference type="SAM" id="MobiDB-lite"/>
    </source>
</evidence>
<evidence type="ECO:0000259" key="8">
    <source>
        <dbReference type="Pfam" id="PF00349"/>
    </source>
</evidence>
<dbReference type="AlphaFoldDB" id="A0A178EQB2"/>
<protein>
    <recommendedName>
        <fullName evidence="6">Phosphotransferase</fullName>
        <ecNumber evidence="6">2.7.1.-</ecNumber>
    </recommendedName>
</protein>
<feature type="compositionally biased region" description="Polar residues" evidence="7">
    <location>
        <begin position="11"/>
        <end position="21"/>
    </location>
</feature>
<dbReference type="GO" id="GO:0006096">
    <property type="term" value="P:glycolytic process"/>
    <property type="evidence" value="ECO:0007669"/>
    <property type="project" value="UniProtKB-UniPathway"/>
</dbReference>
<dbReference type="Gene3D" id="3.30.420.40">
    <property type="match status" value="1"/>
</dbReference>
<dbReference type="GO" id="GO:0005829">
    <property type="term" value="C:cytosol"/>
    <property type="evidence" value="ECO:0007669"/>
    <property type="project" value="TreeGrafter"/>
</dbReference>
<dbReference type="GO" id="GO:0005524">
    <property type="term" value="F:ATP binding"/>
    <property type="evidence" value="ECO:0007669"/>
    <property type="project" value="UniProtKB-UniRule"/>
</dbReference>
<feature type="domain" description="Hexokinase N-terminal" evidence="8">
    <location>
        <begin position="55"/>
        <end position="279"/>
    </location>
</feature>
<dbReference type="GO" id="GO:0008865">
    <property type="term" value="F:fructokinase activity"/>
    <property type="evidence" value="ECO:0007669"/>
    <property type="project" value="TreeGrafter"/>
</dbReference>
<dbReference type="InterPro" id="IPR043129">
    <property type="entry name" value="ATPase_NBD"/>
</dbReference>
<dbReference type="PROSITE" id="PS51748">
    <property type="entry name" value="HEXOKINASE_2"/>
    <property type="match status" value="1"/>
</dbReference>
<dbReference type="InterPro" id="IPR022673">
    <property type="entry name" value="Hexokinase_C"/>
</dbReference>
<dbReference type="PANTHER" id="PTHR19443">
    <property type="entry name" value="HEXOKINASE"/>
    <property type="match status" value="1"/>
</dbReference>
<dbReference type="GO" id="GO:0005739">
    <property type="term" value="C:mitochondrion"/>
    <property type="evidence" value="ECO:0007669"/>
    <property type="project" value="TreeGrafter"/>
</dbReference>
<evidence type="ECO:0000259" key="9">
    <source>
        <dbReference type="Pfam" id="PF03727"/>
    </source>
</evidence>
<evidence type="ECO:0000256" key="5">
    <source>
        <dbReference type="ARBA" id="ARBA00022840"/>
    </source>
</evidence>
<dbReference type="Gene3D" id="3.40.367.20">
    <property type="match status" value="1"/>
</dbReference>
<keyword evidence="5 6" id="KW-0067">ATP-binding</keyword>
<organism evidence="10 11">
    <name type="scientific">Trichophyton rubrum</name>
    <name type="common">Athlete's foot fungus</name>
    <name type="synonym">Epidermophyton rubrum</name>
    <dbReference type="NCBI Taxonomy" id="5551"/>
    <lineage>
        <taxon>Eukaryota</taxon>
        <taxon>Fungi</taxon>
        <taxon>Dikarya</taxon>
        <taxon>Ascomycota</taxon>
        <taxon>Pezizomycotina</taxon>
        <taxon>Eurotiomycetes</taxon>
        <taxon>Eurotiomycetidae</taxon>
        <taxon>Onygenales</taxon>
        <taxon>Arthrodermataceae</taxon>
        <taxon>Trichophyton</taxon>
    </lineage>
</organism>
<dbReference type="GO" id="GO:0006006">
    <property type="term" value="P:glucose metabolic process"/>
    <property type="evidence" value="ECO:0007669"/>
    <property type="project" value="TreeGrafter"/>
</dbReference>
<dbReference type="GO" id="GO:0005536">
    <property type="term" value="F:D-glucose binding"/>
    <property type="evidence" value="ECO:0007669"/>
    <property type="project" value="InterPro"/>
</dbReference>